<feature type="domain" description="Outer membrane protein beta-barrel" evidence="6">
    <location>
        <begin position="495"/>
        <end position="912"/>
    </location>
</feature>
<dbReference type="InterPro" id="IPR037066">
    <property type="entry name" value="Plug_dom_sf"/>
</dbReference>
<keyword evidence="2" id="KW-0472">Membrane</keyword>
<dbReference type="Gene3D" id="2.170.130.10">
    <property type="entry name" value="TonB-dependent receptor, plug domain"/>
    <property type="match status" value="1"/>
</dbReference>
<comment type="caution">
    <text evidence="7">The sequence shown here is derived from an EMBL/GenBank/DDBJ whole genome shotgun (WGS) entry which is preliminary data.</text>
</comment>
<keyword evidence="4" id="KW-0732">Signal</keyword>
<feature type="signal peptide" evidence="4">
    <location>
        <begin position="1"/>
        <end position="19"/>
    </location>
</feature>
<feature type="chain" id="PRO_5029806672" evidence="4">
    <location>
        <begin position="20"/>
        <end position="924"/>
    </location>
</feature>
<dbReference type="InterPro" id="IPR012910">
    <property type="entry name" value="Plug_dom"/>
</dbReference>
<dbReference type="SUPFAM" id="SSF49464">
    <property type="entry name" value="Carboxypeptidase regulatory domain-like"/>
    <property type="match status" value="1"/>
</dbReference>
<dbReference type="RefSeq" id="WP_154532451.1">
    <property type="nucleotide sequence ID" value="NZ_VUNG01000001.1"/>
</dbReference>
<dbReference type="PANTHER" id="PTHR40980:SF4">
    <property type="entry name" value="TONB-DEPENDENT RECEPTOR-LIKE BETA-BARREL DOMAIN-CONTAINING PROTEIN"/>
    <property type="match status" value="1"/>
</dbReference>
<dbReference type="InterPro" id="IPR008969">
    <property type="entry name" value="CarboxyPept-like_regulatory"/>
</dbReference>
<evidence type="ECO:0000313" key="8">
    <source>
        <dbReference type="Proteomes" id="UP000438914"/>
    </source>
</evidence>
<dbReference type="InterPro" id="IPR036942">
    <property type="entry name" value="Beta-barrel_TonB_sf"/>
</dbReference>
<comment type="subcellular location">
    <subcellularLocation>
        <location evidence="1">Cell outer membrane</location>
    </subcellularLocation>
</comment>
<dbReference type="EMBL" id="VUNG01000001">
    <property type="protein sequence ID" value="MST83148.1"/>
    <property type="molecule type" value="Genomic_DNA"/>
</dbReference>
<evidence type="ECO:0000259" key="5">
    <source>
        <dbReference type="Pfam" id="PF07715"/>
    </source>
</evidence>
<evidence type="ECO:0000256" key="1">
    <source>
        <dbReference type="ARBA" id="ARBA00004442"/>
    </source>
</evidence>
<evidence type="ECO:0000256" key="3">
    <source>
        <dbReference type="ARBA" id="ARBA00023237"/>
    </source>
</evidence>
<evidence type="ECO:0000256" key="2">
    <source>
        <dbReference type="ARBA" id="ARBA00023136"/>
    </source>
</evidence>
<sequence>MKKLILTVALSASFLPACLAGPIDGVVKDKKTGETLIGSVVQVKSNQDNMTTTGLDGSFTLKNLPDQGTITLVVNYIGYKPKEVTIDMANASHLKIELEPDTHELNEVVVKGFKSNRTDVSAVSMVKNSPQVLNVMSAQTIQLSPDVNVASVLQRVSGVTMQQDAGGEASYAIMRGMDKRYNYTLVNGVKIPSPDDKNRYVPLNLFPSDLMDRLVVAKSLTADMEGDAAGGVIDMNMKDAPGEFRLQANAAVGANDFFWQGDKNVTPFGNISYDYLSAKRSNTTSKAPYERYGSTYDATAKDFKNGGSQVTSHSMPMPNINAGISVGDRFWQKRLGLLIAGNLQNTYRGTERDLNKEVMANGDETEYISSIKKRLYSIHDLNLGLHGKVDLNLGNHKIEWYNMLVQRREDNTRYSKSIITDYGFDLDAGNWTRSDELRTMTQTQTIFATTLKSTHHLTKRFTVDWAGLFADAREKDPDRVYTTLSNSVTDGKVSKTYPASQERRFQHNDDKDWTGYLNLTWETPFKHDVKAVWKAGGMYRNKKRNNRFYSYIFSPINNDESLDDNSMSDFDGIDWTCKTPRSQASQLNYNSKERIGAAYAMVTLSSKLGELIAGFRAEHTNQIYTMLQRFETTGSLGEQSYWDYLPSAALRWKINKEMNLRFNYYKSINRPGFYELVPYQLDGEDYTEKGNPLLKRARIDNLDLRWEWFPSQNEQILFGVFYKYLKDPIETSFEVDQRQTNASYYMPQNLGNAKNYGLEFDVVKYIRHFGLKGNYTYTHSAITTPKRHFLGKNQLETVDQTRPLVNQAPHTANVSLLYKDTNHGWNGQLAASYTGTRLVLVSPYLDSDEWERHFFTLDLSGEKRFKNGLAIFLKANNLLNAKRERYLKTTNEFNTTIPGQPSDRTIVGSYRYGRTFLVGVRYTM</sequence>
<feature type="domain" description="TonB-dependent receptor plug" evidence="5">
    <location>
        <begin position="127"/>
        <end position="232"/>
    </location>
</feature>
<proteinExistence type="predicted"/>
<dbReference type="PANTHER" id="PTHR40980">
    <property type="entry name" value="PLUG DOMAIN-CONTAINING PROTEIN"/>
    <property type="match status" value="1"/>
</dbReference>
<gene>
    <name evidence="7" type="ORF">FYJ73_00340</name>
</gene>
<reference evidence="7 8" key="1">
    <citation type="submission" date="2019-08" db="EMBL/GenBank/DDBJ databases">
        <title>In-depth cultivation of the pig gut microbiome towards novel bacterial diversity and tailored functional studies.</title>
        <authorList>
            <person name="Wylensek D."/>
            <person name="Hitch T.C.A."/>
            <person name="Clavel T."/>
        </authorList>
    </citation>
    <scope>NUCLEOTIDE SEQUENCE [LARGE SCALE GENOMIC DNA]</scope>
    <source>
        <strain evidence="7 8">LKV-178-WT-2A</strain>
    </source>
</reference>
<dbReference type="InterPro" id="IPR041700">
    <property type="entry name" value="OMP_b-brl_3"/>
</dbReference>
<protein>
    <submittedName>
        <fullName evidence="7">Outer membrane beta-barrel protein</fullName>
    </submittedName>
</protein>
<dbReference type="Pfam" id="PF07715">
    <property type="entry name" value="Plug"/>
    <property type="match status" value="1"/>
</dbReference>
<organism evidence="7 8">
    <name type="scientific">Hallella mizrahii</name>
    <dbReference type="NCBI Taxonomy" id="2606637"/>
    <lineage>
        <taxon>Bacteria</taxon>
        <taxon>Pseudomonadati</taxon>
        <taxon>Bacteroidota</taxon>
        <taxon>Bacteroidia</taxon>
        <taxon>Bacteroidales</taxon>
        <taxon>Prevotellaceae</taxon>
        <taxon>Hallella</taxon>
    </lineage>
</organism>
<accession>A0A7K0KBC5</accession>
<evidence type="ECO:0000313" key="7">
    <source>
        <dbReference type="EMBL" id="MST83148.1"/>
    </source>
</evidence>
<keyword evidence="3" id="KW-0998">Cell outer membrane</keyword>
<evidence type="ECO:0000256" key="4">
    <source>
        <dbReference type="SAM" id="SignalP"/>
    </source>
</evidence>
<dbReference type="AlphaFoldDB" id="A0A7K0KBC5"/>
<dbReference type="GO" id="GO:0009279">
    <property type="term" value="C:cell outer membrane"/>
    <property type="evidence" value="ECO:0007669"/>
    <property type="project" value="UniProtKB-SubCell"/>
</dbReference>
<dbReference type="Gene3D" id="2.40.170.20">
    <property type="entry name" value="TonB-dependent receptor, beta-barrel domain"/>
    <property type="match status" value="1"/>
</dbReference>
<evidence type="ECO:0000259" key="6">
    <source>
        <dbReference type="Pfam" id="PF14905"/>
    </source>
</evidence>
<dbReference type="Gene3D" id="2.60.40.1120">
    <property type="entry name" value="Carboxypeptidase-like, regulatory domain"/>
    <property type="match status" value="1"/>
</dbReference>
<dbReference type="Pfam" id="PF14905">
    <property type="entry name" value="OMP_b-brl_3"/>
    <property type="match status" value="1"/>
</dbReference>
<name>A0A7K0KBC5_9BACT</name>
<dbReference type="SUPFAM" id="SSF56935">
    <property type="entry name" value="Porins"/>
    <property type="match status" value="1"/>
</dbReference>
<dbReference type="Pfam" id="PF13715">
    <property type="entry name" value="CarbopepD_reg_2"/>
    <property type="match status" value="1"/>
</dbReference>
<dbReference type="Proteomes" id="UP000438914">
    <property type="component" value="Unassembled WGS sequence"/>
</dbReference>
<keyword evidence="8" id="KW-1185">Reference proteome</keyword>